<evidence type="ECO:0000259" key="10">
    <source>
        <dbReference type="PROSITE" id="PS50893"/>
    </source>
</evidence>
<dbReference type="InterPro" id="IPR003439">
    <property type="entry name" value="ABC_transporter-like_ATP-bd"/>
</dbReference>
<keyword evidence="4 9" id="KW-0812">Transmembrane</keyword>
<sequence length="604" mass="66264">MATSLASSPHAYLQVDKAVNVSRPADHPCVLSWEELNYAVFHKNTPKRILVNAMGRCAPGELTAIMGPTGSGKTTLLDLLADRVSSGIISGRIEVNGKRRNPKRFRLLSSYVAQDDSLLGAFTVRETLQFAAKLGVAANVCSFEAELRVQAAIDDMGMLTSQYGKVGLRSCQDAFVGDLFRQGISGGQKRRLSIAIELLKQPTILLLDEPTSGLDSASTYSVVQYIKKLCAQNRTVVCTIHQPSSAVYHMFNNILLLAQGHTVFFGTPSAALAHFSSLGHRLPPFTNPGEFFLQLVNTDFEGGHDTDRLIAAFGTSTSASQLYVRIHDDGAPLDLPWEAALQPSPWRQLRILVIRNLLFGIRHPGIYALRLVMYILLCAMVGTVYLSTNKAIHDDDIAALLFYLQAFLVFMSVAVLPFFLEQRAVFNRERANHSLSVSSYVVATFVASLPGIALIASISSALVVGLVGLLSPGYFWLNLFLSLVVAESLMHVLAAIVPHYIIGIGMGAGLFGMFMVVEGFMLPLDAIPPAWQWLHYVAFHSYSFKSFLFKQFDPQGTPSARAILVRFGVQDTNVDLNMAILAVYAMGLQVVYWAILVKYHTGRR</sequence>
<keyword evidence="5" id="KW-0547">Nucleotide-binding</keyword>
<feature type="transmembrane region" description="Helical" evidence="9">
    <location>
        <begin position="473"/>
        <end position="493"/>
    </location>
</feature>
<dbReference type="PANTHER" id="PTHR48042">
    <property type="entry name" value="ABC TRANSPORTER G FAMILY MEMBER 11"/>
    <property type="match status" value="1"/>
</dbReference>
<keyword evidence="13" id="KW-1185">Reference proteome</keyword>
<evidence type="ECO:0000313" key="13">
    <source>
        <dbReference type="Proteomes" id="UP000332933"/>
    </source>
</evidence>
<protein>
    <submittedName>
        <fullName evidence="12">Aste57867_1548 protein</fullName>
    </submittedName>
</protein>
<dbReference type="Pfam" id="PF01061">
    <property type="entry name" value="ABC2_membrane"/>
    <property type="match status" value="1"/>
</dbReference>
<dbReference type="PROSITE" id="PS00211">
    <property type="entry name" value="ABC_TRANSPORTER_1"/>
    <property type="match status" value="1"/>
</dbReference>
<feature type="transmembrane region" description="Helical" evidence="9">
    <location>
        <begin position="400"/>
        <end position="420"/>
    </location>
</feature>
<dbReference type="EMBL" id="CAADRA010000132">
    <property type="protein sequence ID" value="VFT78762.1"/>
    <property type="molecule type" value="Genomic_DNA"/>
</dbReference>
<comment type="similarity">
    <text evidence="2">Belongs to the ABC transporter superfamily. ABCG family. Eye pigment precursor importer (TC 3.A.1.204) subfamily.</text>
</comment>
<keyword evidence="3" id="KW-0813">Transport</keyword>
<evidence type="ECO:0000313" key="12">
    <source>
        <dbReference type="EMBL" id="VFT78762.1"/>
    </source>
</evidence>
<dbReference type="Pfam" id="PF00005">
    <property type="entry name" value="ABC_tran"/>
    <property type="match status" value="1"/>
</dbReference>
<dbReference type="Gene3D" id="3.40.50.300">
    <property type="entry name" value="P-loop containing nucleotide triphosphate hydrolases"/>
    <property type="match status" value="1"/>
</dbReference>
<feature type="transmembrane region" description="Helical" evidence="9">
    <location>
        <begin position="576"/>
        <end position="597"/>
    </location>
</feature>
<evidence type="ECO:0000256" key="5">
    <source>
        <dbReference type="ARBA" id="ARBA00022741"/>
    </source>
</evidence>
<proteinExistence type="inferred from homology"/>
<evidence type="ECO:0000256" key="4">
    <source>
        <dbReference type="ARBA" id="ARBA00022692"/>
    </source>
</evidence>
<dbReference type="EMBL" id="VJMH01000132">
    <property type="protein sequence ID" value="KAF0718674.1"/>
    <property type="molecule type" value="Genomic_DNA"/>
</dbReference>
<keyword evidence="6" id="KW-0067">ATP-binding</keyword>
<evidence type="ECO:0000256" key="7">
    <source>
        <dbReference type="ARBA" id="ARBA00022989"/>
    </source>
</evidence>
<feature type="transmembrane region" description="Helical" evidence="9">
    <location>
        <begin position="440"/>
        <end position="467"/>
    </location>
</feature>
<feature type="transmembrane region" description="Helical" evidence="9">
    <location>
        <begin position="367"/>
        <end position="388"/>
    </location>
</feature>
<keyword evidence="8 9" id="KW-0472">Membrane</keyword>
<evidence type="ECO:0000256" key="8">
    <source>
        <dbReference type="ARBA" id="ARBA00023136"/>
    </source>
</evidence>
<evidence type="ECO:0000256" key="3">
    <source>
        <dbReference type="ARBA" id="ARBA00022448"/>
    </source>
</evidence>
<name>A0A485K6Q4_9STRA</name>
<comment type="subcellular location">
    <subcellularLocation>
        <location evidence="1">Membrane</location>
        <topology evidence="1">Multi-pass membrane protein</topology>
    </subcellularLocation>
</comment>
<dbReference type="PANTHER" id="PTHR48042:SF11">
    <property type="entry name" value="ABC TRANSPORTER G FAMILY MEMBER 11"/>
    <property type="match status" value="1"/>
</dbReference>
<dbReference type="InterPro" id="IPR003593">
    <property type="entry name" value="AAA+_ATPase"/>
</dbReference>
<reference evidence="12 13" key="1">
    <citation type="submission" date="2019-03" db="EMBL/GenBank/DDBJ databases">
        <authorList>
            <person name="Gaulin E."/>
            <person name="Dumas B."/>
        </authorList>
    </citation>
    <scope>NUCLEOTIDE SEQUENCE [LARGE SCALE GENOMIC DNA]</scope>
    <source>
        <strain evidence="12">CBS 568.67</strain>
    </source>
</reference>
<evidence type="ECO:0000313" key="11">
    <source>
        <dbReference type="EMBL" id="KAF0718674.1"/>
    </source>
</evidence>
<dbReference type="InterPro" id="IPR052215">
    <property type="entry name" value="Plant_ABCG"/>
</dbReference>
<feature type="domain" description="ABC transporter" evidence="10">
    <location>
        <begin position="31"/>
        <end position="284"/>
    </location>
</feature>
<accession>A0A485K6Q4</accession>
<dbReference type="CDD" id="cd03213">
    <property type="entry name" value="ABCG_EPDR"/>
    <property type="match status" value="1"/>
</dbReference>
<organism evidence="12 13">
    <name type="scientific">Aphanomyces stellatus</name>
    <dbReference type="NCBI Taxonomy" id="120398"/>
    <lineage>
        <taxon>Eukaryota</taxon>
        <taxon>Sar</taxon>
        <taxon>Stramenopiles</taxon>
        <taxon>Oomycota</taxon>
        <taxon>Saprolegniomycetes</taxon>
        <taxon>Saprolegniales</taxon>
        <taxon>Verrucalvaceae</taxon>
        <taxon>Aphanomyces</taxon>
    </lineage>
</organism>
<evidence type="ECO:0000256" key="1">
    <source>
        <dbReference type="ARBA" id="ARBA00004141"/>
    </source>
</evidence>
<dbReference type="SMART" id="SM00382">
    <property type="entry name" value="AAA"/>
    <property type="match status" value="1"/>
</dbReference>
<dbReference type="InterPro" id="IPR017871">
    <property type="entry name" value="ABC_transporter-like_CS"/>
</dbReference>
<dbReference type="GO" id="GO:0016020">
    <property type="term" value="C:membrane"/>
    <property type="evidence" value="ECO:0007669"/>
    <property type="project" value="UniProtKB-SubCell"/>
</dbReference>
<reference evidence="11" key="2">
    <citation type="submission" date="2019-06" db="EMBL/GenBank/DDBJ databases">
        <title>Genomics analysis of Aphanomyces spp. identifies a new class of oomycete effector associated with host adaptation.</title>
        <authorList>
            <person name="Gaulin E."/>
        </authorList>
    </citation>
    <scope>NUCLEOTIDE SEQUENCE</scope>
    <source>
        <strain evidence="11">CBS 578.67</strain>
    </source>
</reference>
<dbReference type="Proteomes" id="UP000332933">
    <property type="component" value="Unassembled WGS sequence"/>
</dbReference>
<evidence type="ECO:0000256" key="9">
    <source>
        <dbReference type="SAM" id="Phobius"/>
    </source>
</evidence>
<dbReference type="InterPro" id="IPR013525">
    <property type="entry name" value="ABC2_TM"/>
</dbReference>
<dbReference type="InterPro" id="IPR043926">
    <property type="entry name" value="ABCG_dom"/>
</dbReference>
<dbReference type="PROSITE" id="PS50893">
    <property type="entry name" value="ABC_TRANSPORTER_2"/>
    <property type="match status" value="1"/>
</dbReference>
<evidence type="ECO:0000256" key="6">
    <source>
        <dbReference type="ARBA" id="ARBA00022840"/>
    </source>
</evidence>
<dbReference type="InterPro" id="IPR027417">
    <property type="entry name" value="P-loop_NTPase"/>
</dbReference>
<dbReference type="SUPFAM" id="SSF52540">
    <property type="entry name" value="P-loop containing nucleoside triphosphate hydrolases"/>
    <property type="match status" value="1"/>
</dbReference>
<evidence type="ECO:0000256" key="2">
    <source>
        <dbReference type="ARBA" id="ARBA00005814"/>
    </source>
</evidence>
<gene>
    <name evidence="12" type="primary">Aste57867_1548</name>
    <name evidence="11" type="ORF">As57867_001547</name>
    <name evidence="12" type="ORF">ASTE57867_1548</name>
</gene>
<keyword evidence="7 9" id="KW-1133">Transmembrane helix</keyword>
<feature type="transmembrane region" description="Helical" evidence="9">
    <location>
        <begin position="500"/>
        <end position="522"/>
    </location>
</feature>
<dbReference type="Pfam" id="PF19055">
    <property type="entry name" value="ABC2_membrane_7"/>
    <property type="match status" value="1"/>
</dbReference>
<dbReference type="OrthoDB" id="66620at2759"/>
<dbReference type="GO" id="GO:0140359">
    <property type="term" value="F:ABC-type transporter activity"/>
    <property type="evidence" value="ECO:0007669"/>
    <property type="project" value="InterPro"/>
</dbReference>
<dbReference type="GO" id="GO:0016887">
    <property type="term" value="F:ATP hydrolysis activity"/>
    <property type="evidence" value="ECO:0007669"/>
    <property type="project" value="InterPro"/>
</dbReference>
<dbReference type="GO" id="GO:0005524">
    <property type="term" value="F:ATP binding"/>
    <property type="evidence" value="ECO:0007669"/>
    <property type="project" value="UniProtKB-KW"/>
</dbReference>
<dbReference type="AlphaFoldDB" id="A0A485K6Q4"/>